<protein>
    <submittedName>
        <fullName evidence="1">Uncharacterized protein</fullName>
    </submittedName>
</protein>
<comment type="caution">
    <text evidence="1">The sequence shown here is derived from an EMBL/GenBank/DDBJ whole genome shotgun (WGS) entry which is preliminary data.</text>
</comment>
<dbReference type="EMBL" id="DXEZ01000069">
    <property type="protein sequence ID" value="HIX53847.1"/>
    <property type="molecule type" value="Genomic_DNA"/>
</dbReference>
<name>A0A9D1W7M3_9SPHI</name>
<accession>A0A9D1W7M3</accession>
<evidence type="ECO:0000313" key="1">
    <source>
        <dbReference type="EMBL" id="HIX53847.1"/>
    </source>
</evidence>
<dbReference type="Proteomes" id="UP000824156">
    <property type="component" value="Unassembled WGS sequence"/>
</dbReference>
<evidence type="ECO:0000313" key="2">
    <source>
        <dbReference type="Proteomes" id="UP000824156"/>
    </source>
</evidence>
<feature type="non-terminal residue" evidence="1">
    <location>
        <position position="67"/>
    </location>
</feature>
<sequence length="67" mass="7417">MPIENFGTPQIVTDSKISFDDFKDIVLEDYKTAVISRQISLLGRKEVLTGKAKFGVFGDGKELPQIA</sequence>
<gene>
    <name evidence="1" type="ORF">H9853_02375</name>
</gene>
<organism evidence="1 2">
    <name type="scientific">Candidatus Sphingobacterium stercoripullorum</name>
    <dbReference type="NCBI Taxonomy" id="2838759"/>
    <lineage>
        <taxon>Bacteria</taxon>
        <taxon>Pseudomonadati</taxon>
        <taxon>Bacteroidota</taxon>
        <taxon>Sphingobacteriia</taxon>
        <taxon>Sphingobacteriales</taxon>
        <taxon>Sphingobacteriaceae</taxon>
        <taxon>Sphingobacterium</taxon>
    </lineage>
</organism>
<reference evidence="1" key="1">
    <citation type="journal article" date="2021" name="PeerJ">
        <title>Extensive microbial diversity within the chicken gut microbiome revealed by metagenomics and culture.</title>
        <authorList>
            <person name="Gilroy R."/>
            <person name="Ravi A."/>
            <person name="Getino M."/>
            <person name="Pursley I."/>
            <person name="Horton D.L."/>
            <person name="Alikhan N.F."/>
            <person name="Baker D."/>
            <person name="Gharbi K."/>
            <person name="Hall N."/>
            <person name="Watson M."/>
            <person name="Adriaenssens E.M."/>
            <person name="Foster-Nyarko E."/>
            <person name="Jarju S."/>
            <person name="Secka A."/>
            <person name="Antonio M."/>
            <person name="Oren A."/>
            <person name="Chaudhuri R.R."/>
            <person name="La Ragione R."/>
            <person name="Hildebrand F."/>
            <person name="Pallen M.J."/>
        </authorList>
    </citation>
    <scope>NUCLEOTIDE SEQUENCE</scope>
    <source>
        <strain evidence="1">1719</strain>
    </source>
</reference>
<dbReference type="AlphaFoldDB" id="A0A9D1W7M3"/>
<reference evidence="1" key="2">
    <citation type="submission" date="2021-04" db="EMBL/GenBank/DDBJ databases">
        <authorList>
            <person name="Gilroy R."/>
        </authorList>
    </citation>
    <scope>NUCLEOTIDE SEQUENCE</scope>
    <source>
        <strain evidence="1">1719</strain>
    </source>
</reference>
<proteinExistence type="predicted"/>